<evidence type="ECO:0000313" key="2">
    <source>
        <dbReference type="EMBL" id="RYQ89734.1"/>
    </source>
</evidence>
<organism evidence="2 3">
    <name type="scientific">Arachis hypogaea</name>
    <name type="common">Peanut</name>
    <dbReference type="NCBI Taxonomy" id="3818"/>
    <lineage>
        <taxon>Eukaryota</taxon>
        <taxon>Viridiplantae</taxon>
        <taxon>Streptophyta</taxon>
        <taxon>Embryophyta</taxon>
        <taxon>Tracheophyta</taxon>
        <taxon>Spermatophyta</taxon>
        <taxon>Magnoliopsida</taxon>
        <taxon>eudicotyledons</taxon>
        <taxon>Gunneridae</taxon>
        <taxon>Pentapetalae</taxon>
        <taxon>rosids</taxon>
        <taxon>fabids</taxon>
        <taxon>Fabales</taxon>
        <taxon>Fabaceae</taxon>
        <taxon>Papilionoideae</taxon>
        <taxon>50 kb inversion clade</taxon>
        <taxon>dalbergioids sensu lato</taxon>
        <taxon>Dalbergieae</taxon>
        <taxon>Pterocarpus clade</taxon>
        <taxon>Arachis</taxon>
    </lineage>
</organism>
<gene>
    <name evidence="2" type="ORF">Ahy_B09g096226</name>
</gene>
<keyword evidence="3" id="KW-1185">Reference proteome</keyword>
<dbReference type="InterPro" id="IPR044824">
    <property type="entry name" value="MAIN-like"/>
</dbReference>
<feature type="domain" description="Aminotransferase-like plant mobile" evidence="1">
    <location>
        <begin position="46"/>
        <end position="190"/>
    </location>
</feature>
<comment type="caution">
    <text evidence="2">The sequence shown here is derived from an EMBL/GenBank/DDBJ whole genome shotgun (WGS) entry which is preliminary data.</text>
</comment>
<dbReference type="Pfam" id="PF10536">
    <property type="entry name" value="PMD"/>
    <property type="match status" value="1"/>
</dbReference>
<dbReference type="GO" id="GO:0010073">
    <property type="term" value="P:meristem maintenance"/>
    <property type="evidence" value="ECO:0007669"/>
    <property type="project" value="InterPro"/>
</dbReference>
<evidence type="ECO:0000313" key="3">
    <source>
        <dbReference type="Proteomes" id="UP000289738"/>
    </source>
</evidence>
<proteinExistence type="predicted"/>
<dbReference type="AlphaFoldDB" id="A0A444XJ83"/>
<dbReference type="PANTHER" id="PTHR46033:SF8">
    <property type="entry name" value="PROTEIN MAINTENANCE OF MERISTEMS-LIKE"/>
    <property type="match status" value="1"/>
</dbReference>
<protein>
    <recommendedName>
        <fullName evidence="1">Aminotransferase-like plant mobile domain-containing protein</fullName>
    </recommendedName>
</protein>
<dbReference type="InterPro" id="IPR019557">
    <property type="entry name" value="AminoTfrase-like_pln_mobile"/>
</dbReference>
<dbReference type="Proteomes" id="UP000289738">
    <property type="component" value="Chromosome B09"/>
</dbReference>
<evidence type="ECO:0000259" key="1">
    <source>
        <dbReference type="Pfam" id="PF10536"/>
    </source>
</evidence>
<accession>A0A444XJ83</accession>
<name>A0A444XJ83_ARAHY</name>
<dbReference type="PANTHER" id="PTHR46033">
    <property type="entry name" value="PROTEIN MAIN-LIKE 2"/>
    <property type="match status" value="1"/>
</dbReference>
<reference evidence="2 3" key="1">
    <citation type="submission" date="2019-01" db="EMBL/GenBank/DDBJ databases">
        <title>Sequencing of cultivated peanut Arachis hypogaea provides insights into genome evolution and oil improvement.</title>
        <authorList>
            <person name="Chen X."/>
        </authorList>
    </citation>
    <scope>NUCLEOTIDE SEQUENCE [LARGE SCALE GENOMIC DNA]</scope>
    <source>
        <strain evidence="3">cv. Fuhuasheng</strain>
        <tissue evidence="2">Leaves</tissue>
    </source>
</reference>
<sequence>MFHLPIGECAVILEDVALILGLPTDGLPVIGMTMSSFEALDAECTILFGDKSGAGVHWKFLPLLRDFVSIGQYSWGAACLAYLYRALCRASRYNCKEIDGPLTLLLYWAWIRLPYLSPLPREPRSFSLANRWRNWERGDRRYRYLKLAHFRKAFDELQEGQFVWVAYAVDRVDPNIIPPEIYMQSVVWSATVPLWSNRYNYVLSELPMPSQHPLDSYMHWYRTKYGDHLNLSNLVGQDNDEGDQEMNECD</sequence>
<dbReference type="EMBL" id="SDMP01000019">
    <property type="protein sequence ID" value="RYQ89734.1"/>
    <property type="molecule type" value="Genomic_DNA"/>
</dbReference>